<reference evidence="2" key="1">
    <citation type="submission" date="2022-07" db="EMBL/GenBank/DDBJ databases">
        <authorList>
            <person name="Jung M.-Y."/>
            <person name="Lee M."/>
        </authorList>
    </citation>
    <scope>NUCLEOTIDE SEQUENCE</scope>
    <source>
        <strain evidence="2">S8</strain>
    </source>
</reference>
<organism evidence="2 3">
    <name type="scientific">Granulicatella seriolae</name>
    <dbReference type="NCBI Taxonomy" id="2967226"/>
    <lineage>
        <taxon>Bacteria</taxon>
        <taxon>Bacillati</taxon>
        <taxon>Bacillota</taxon>
        <taxon>Bacilli</taxon>
        <taxon>Lactobacillales</taxon>
        <taxon>Carnobacteriaceae</taxon>
        <taxon>Granulicatella</taxon>
    </lineage>
</organism>
<feature type="domain" description="HTH rpiR-type" evidence="1">
    <location>
        <begin position="1"/>
        <end position="48"/>
    </location>
</feature>
<dbReference type="EMBL" id="JANHNZ010000013">
    <property type="protein sequence ID" value="MCQ9210781.1"/>
    <property type="molecule type" value="Genomic_DNA"/>
</dbReference>
<sequence>MKLQHVIHQHTNKLSELDNEIIQYILEHTDEVIGLSILELADKIHISN</sequence>
<evidence type="ECO:0000313" key="3">
    <source>
        <dbReference type="Proteomes" id="UP001059480"/>
    </source>
</evidence>
<name>A0ABT1WQJ0_9LACT</name>
<dbReference type="PROSITE" id="PS51071">
    <property type="entry name" value="HTH_RPIR"/>
    <property type="match status" value="1"/>
</dbReference>
<accession>A0ABT1WQJ0</accession>
<dbReference type="Pfam" id="PF01418">
    <property type="entry name" value="HTH_6"/>
    <property type="match status" value="1"/>
</dbReference>
<reference evidence="2" key="3">
    <citation type="journal article" date="2023" name="Microbiol. Resour. Announc.">
        <title>Draft Genome Sequence of Granulicatella sp. Strain S8, Isolated from a Marine Fish, Seriola quinqueradiata.</title>
        <authorList>
            <person name="Lee M."/>
            <person name="Farooq A."/>
            <person name="Jeong J.B."/>
            <person name="Jung M.Y."/>
        </authorList>
    </citation>
    <scope>NUCLEOTIDE SEQUENCE</scope>
    <source>
        <strain evidence="2">S8</strain>
    </source>
</reference>
<dbReference type="InterPro" id="IPR000281">
    <property type="entry name" value="HTH_RpiR"/>
</dbReference>
<comment type="caution">
    <text evidence="2">The sequence shown here is derived from an EMBL/GenBank/DDBJ whole genome shotgun (WGS) entry which is preliminary data.</text>
</comment>
<dbReference type="RefSeq" id="WP_256945889.1">
    <property type="nucleotide sequence ID" value="NZ_JANHNZ010000013.1"/>
</dbReference>
<evidence type="ECO:0000313" key="2">
    <source>
        <dbReference type="EMBL" id="MCQ9210781.1"/>
    </source>
</evidence>
<proteinExistence type="predicted"/>
<gene>
    <name evidence="2" type="ORF">NPA36_09505</name>
</gene>
<dbReference type="SUPFAM" id="SSF46689">
    <property type="entry name" value="Homeodomain-like"/>
    <property type="match status" value="1"/>
</dbReference>
<dbReference type="InterPro" id="IPR009057">
    <property type="entry name" value="Homeodomain-like_sf"/>
</dbReference>
<evidence type="ECO:0000259" key="1">
    <source>
        <dbReference type="PROSITE" id="PS51071"/>
    </source>
</evidence>
<protein>
    <recommendedName>
        <fullName evidence="1">HTH rpiR-type domain-containing protein</fullName>
    </recommendedName>
</protein>
<dbReference type="InterPro" id="IPR036388">
    <property type="entry name" value="WH-like_DNA-bd_sf"/>
</dbReference>
<dbReference type="Proteomes" id="UP001059480">
    <property type="component" value="Unassembled WGS sequence"/>
</dbReference>
<keyword evidence="3" id="KW-1185">Reference proteome</keyword>
<reference evidence="2" key="2">
    <citation type="journal article" date="2023" name="Curr. Microbiol.">
        <title>Granulicatella seriolae sp. nov., a Novel Facultative Anaerobe Isolated from Yellowtail Marine Fish.</title>
        <authorList>
            <person name="Lee M."/>
            <person name="Choi Y.J."/>
            <person name="Farooq A."/>
            <person name="Jeong J.B."/>
            <person name="Jung M.Y."/>
        </authorList>
    </citation>
    <scope>NUCLEOTIDE SEQUENCE</scope>
    <source>
        <strain evidence="2">S8</strain>
    </source>
</reference>
<dbReference type="Gene3D" id="1.10.10.10">
    <property type="entry name" value="Winged helix-like DNA-binding domain superfamily/Winged helix DNA-binding domain"/>
    <property type="match status" value="1"/>
</dbReference>